<protein>
    <submittedName>
        <fullName evidence="1">Uncharacterized protein</fullName>
    </submittedName>
</protein>
<dbReference type="Proteomes" id="UP001321498">
    <property type="component" value="Chromosome"/>
</dbReference>
<name>A0ABM8G7S2_9MICO</name>
<evidence type="ECO:0000313" key="2">
    <source>
        <dbReference type="Proteomes" id="UP001321498"/>
    </source>
</evidence>
<dbReference type="SUPFAM" id="SSF55821">
    <property type="entry name" value="YrdC/RibB"/>
    <property type="match status" value="1"/>
</dbReference>
<organism evidence="1 2">
    <name type="scientific">Naasia aerilata</name>
    <dbReference type="NCBI Taxonomy" id="1162966"/>
    <lineage>
        <taxon>Bacteria</taxon>
        <taxon>Bacillati</taxon>
        <taxon>Actinomycetota</taxon>
        <taxon>Actinomycetes</taxon>
        <taxon>Micrococcales</taxon>
        <taxon>Microbacteriaceae</taxon>
        <taxon>Naasia</taxon>
    </lineage>
</organism>
<dbReference type="EMBL" id="AP027731">
    <property type="protein sequence ID" value="BDZ44218.1"/>
    <property type="molecule type" value="Genomic_DNA"/>
</dbReference>
<dbReference type="InterPro" id="IPR017945">
    <property type="entry name" value="DHBP_synth_RibB-like_a/b_dom"/>
</dbReference>
<dbReference type="Gene3D" id="3.90.870.10">
    <property type="entry name" value="DHBP synthase"/>
    <property type="match status" value="1"/>
</dbReference>
<evidence type="ECO:0000313" key="1">
    <source>
        <dbReference type="EMBL" id="BDZ44218.1"/>
    </source>
</evidence>
<accession>A0ABM8G7S2</accession>
<gene>
    <name evidence="1" type="ORF">GCM10025866_01270</name>
</gene>
<proteinExistence type="predicted"/>
<reference evidence="2" key="1">
    <citation type="journal article" date="2019" name="Int. J. Syst. Evol. Microbiol.">
        <title>The Global Catalogue of Microorganisms (GCM) 10K type strain sequencing project: providing services to taxonomists for standard genome sequencing and annotation.</title>
        <authorList>
            <consortium name="The Broad Institute Genomics Platform"/>
            <consortium name="The Broad Institute Genome Sequencing Center for Infectious Disease"/>
            <person name="Wu L."/>
            <person name="Ma J."/>
        </authorList>
    </citation>
    <scope>NUCLEOTIDE SEQUENCE [LARGE SCALE GENOMIC DNA]</scope>
    <source>
        <strain evidence="2">NBRC 108725</strain>
    </source>
</reference>
<sequence length="73" mass="7432">MAEAVAQLGDSIDVYLDGGSTPGSVPSTIVDATGLADGSGRLRVVRSGVLDDARLRKVVGDLLEGPQQGRAQP</sequence>
<keyword evidence="2" id="KW-1185">Reference proteome</keyword>